<proteinExistence type="inferred from homology"/>
<comment type="caution">
    <text evidence="6">The sequence shown here is derived from an EMBL/GenBank/DDBJ whole genome shotgun (WGS) entry which is preliminary data.</text>
</comment>
<evidence type="ECO:0000256" key="3">
    <source>
        <dbReference type="ARBA" id="ARBA00023125"/>
    </source>
</evidence>
<feature type="domain" description="HTH lysR-type" evidence="5">
    <location>
        <begin position="117"/>
        <end position="174"/>
    </location>
</feature>
<dbReference type="PRINTS" id="PR00039">
    <property type="entry name" value="HTHLYSR"/>
</dbReference>
<dbReference type="EMBL" id="CAKXZS010000036">
    <property type="protein sequence ID" value="CAH2405916.1"/>
    <property type="molecule type" value="Genomic_DNA"/>
</dbReference>
<keyword evidence="7" id="KW-1185">Reference proteome</keyword>
<sequence length="411" mass="46446">MFGSYPLNCRQRPVTSCQKKSHMTVELQAVPTGTPTFTWPSRRFIVSRRILRWNWRAIFLMLNANGWALDITNRNAVYYLIFSDQFRNFGDPCLGDPATRLLKCLEIEMVRRYYDLPSLTALAVFEASARHLSFKLAAAELNVTPGAVSRQIKAIEDELGVPLFTRLGTGVALTSAGEDLYGVLASGFSRAADIVRNVKRGDRSKNVTLACTDAFASTWLIPRMPDFWTRYQDIAVDHLISDNPRDYLRAEVELRIRYGFGSWSNERAELLFDETIYPVCGPGFASRHRDATAESLADLPLLHVDWVDPDWAGWDEVLRRAGVPHGSTRGRRFGKFFVALQAAQADQGVAVGWHRLVKAQIDEGKLVRLTDLELPAPGSYYLTWYENRTLSPAAESLRSWIREAAAHERES</sequence>
<evidence type="ECO:0000256" key="2">
    <source>
        <dbReference type="ARBA" id="ARBA00023015"/>
    </source>
</evidence>
<dbReference type="Gene3D" id="1.10.10.10">
    <property type="entry name" value="Winged helix-like DNA-binding domain superfamily/Winged helix DNA-binding domain"/>
    <property type="match status" value="1"/>
</dbReference>
<reference evidence="6" key="1">
    <citation type="submission" date="2022-03" db="EMBL/GenBank/DDBJ databases">
        <authorList>
            <person name="Brunel B."/>
        </authorList>
    </citation>
    <scope>NUCLEOTIDE SEQUENCE</scope>
    <source>
        <strain evidence="6">STM4922sample</strain>
    </source>
</reference>
<dbReference type="InterPro" id="IPR005119">
    <property type="entry name" value="LysR_subst-bd"/>
</dbReference>
<dbReference type="InterPro" id="IPR000847">
    <property type="entry name" value="LysR_HTH_N"/>
</dbReference>
<dbReference type="InterPro" id="IPR036390">
    <property type="entry name" value="WH_DNA-bd_sf"/>
</dbReference>
<dbReference type="CDD" id="cd08432">
    <property type="entry name" value="PBP2_GcdR_TrpI_HvrB_AmpR_like"/>
    <property type="match status" value="1"/>
</dbReference>
<comment type="similarity">
    <text evidence="1">Belongs to the LysR transcriptional regulatory family.</text>
</comment>
<dbReference type="SUPFAM" id="SSF46785">
    <property type="entry name" value="Winged helix' DNA-binding domain"/>
    <property type="match status" value="1"/>
</dbReference>
<dbReference type="Proteomes" id="UP001152604">
    <property type="component" value="Unassembled WGS sequence"/>
</dbReference>
<gene>
    <name evidence="6" type="ORF">MES4922_410029</name>
</gene>
<dbReference type="PANTHER" id="PTHR30537">
    <property type="entry name" value="HTH-TYPE TRANSCRIPTIONAL REGULATOR"/>
    <property type="match status" value="1"/>
</dbReference>
<dbReference type="Gene3D" id="3.40.190.10">
    <property type="entry name" value="Periplasmic binding protein-like II"/>
    <property type="match status" value="2"/>
</dbReference>
<evidence type="ECO:0000313" key="7">
    <source>
        <dbReference type="Proteomes" id="UP001152604"/>
    </source>
</evidence>
<dbReference type="Pfam" id="PF03466">
    <property type="entry name" value="LysR_substrate"/>
    <property type="match status" value="1"/>
</dbReference>
<protein>
    <recommendedName>
        <fullName evidence="5">HTH lysR-type domain-containing protein</fullName>
    </recommendedName>
</protein>
<evidence type="ECO:0000256" key="1">
    <source>
        <dbReference type="ARBA" id="ARBA00009437"/>
    </source>
</evidence>
<dbReference type="PANTHER" id="PTHR30537:SF74">
    <property type="entry name" value="HTH-TYPE TRANSCRIPTIONAL REGULATOR TRPI"/>
    <property type="match status" value="1"/>
</dbReference>
<name>A0ABM9E9R1_9HYPH</name>
<evidence type="ECO:0000313" key="6">
    <source>
        <dbReference type="EMBL" id="CAH2405916.1"/>
    </source>
</evidence>
<accession>A0ABM9E9R1</accession>
<dbReference type="Pfam" id="PF00126">
    <property type="entry name" value="HTH_1"/>
    <property type="match status" value="1"/>
</dbReference>
<keyword evidence="3" id="KW-0238">DNA-binding</keyword>
<dbReference type="InterPro" id="IPR058163">
    <property type="entry name" value="LysR-type_TF_proteobact-type"/>
</dbReference>
<dbReference type="SUPFAM" id="SSF53850">
    <property type="entry name" value="Periplasmic binding protein-like II"/>
    <property type="match status" value="1"/>
</dbReference>
<evidence type="ECO:0000259" key="5">
    <source>
        <dbReference type="PROSITE" id="PS50931"/>
    </source>
</evidence>
<keyword evidence="4" id="KW-0804">Transcription</keyword>
<keyword evidence="2" id="KW-0805">Transcription regulation</keyword>
<organism evidence="6 7">
    <name type="scientific">Mesorhizobium ventifaucium</name>
    <dbReference type="NCBI Taxonomy" id="666020"/>
    <lineage>
        <taxon>Bacteria</taxon>
        <taxon>Pseudomonadati</taxon>
        <taxon>Pseudomonadota</taxon>
        <taxon>Alphaproteobacteria</taxon>
        <taxon>Hyphomicrobiales</taxon>
        <taxon>Phyllobacteriaceae</taxon>
        <taxon>Mesorhizobium</taxon>
    </lineage>
</organism>
<evidence type="ECO:0000256" key="4">
    <source>
        <dbReference type="ARBA" id="ARBA00023163"/>
    </source>
</evidence>
<dbReference type="PROSITE" id="PS50931">
    <property type="entry name" value="HTH_LYSR"/>
    <property type="match status" value="1"/>
</dbReference>
<dbReference type="InterPro" id="IPR036388">
    <property type="entry name" value="WH-like_DNA-bd_sf"/>
</dbReference>